<feature type="domain" description="Acyl-CoA thioesterase-like C-terminal" evidence="2">
    <location>
        <begin position="128"/>
        <end position="261"/>
    </location>
</feature>
<dbReference type="Gene3D" id="2.40.160.210">
    <property type="entry name" value="Acyl-CoA thioesterase, double hotdog domain"/>
    <property type="match status" value="1"/>
</dbReference>
<evidence type="ECO:0000259" key="1">
    <source>
        <dbReference type="Pfam" id="PF13622"/>
    </source>
</evidence>
<organism evidence="3 4">
    <name type="scientific">Nocardioides flavescens</name>
    <dbReference type="NCBI Taxonomy" id="2691959"/>
    <lineage>
        <taxon>Bacteria</taxon>
        <taxon>Bacillati</taxon>
        <taxon>Actinomycetota</taxon>
        <taxon>Actinomycetes</taxon>
        <taxon>Propionibacteriales</taxon>
        <taxon>Nocardioidaceae</taxon>
        <taxon>Nocardioides</taxon>
    </lineage>
</organism>
<reference evidence="3 4" key="1">
    <citation type="submission" date="2019-12" db="EMBL/GenBank/DDBJ databases">
        <authorList>
            <person name="Kun Z."/>
        </authorList>
    </citation>
    <scope>NUCLEOTIDE SEQUENCE [LARGE SCALE GENOMIC DNA]</scope>
    <source>
        <strain evidence="3 4">YIM 123512</strain>
    </source>
</reference>
<dbReference type="Pfam" id="PF13622">
    <property type="entry name" value="4HBT_3"/>
    <property type="match status" value="1"/>
</dbReference>
<accession>A0A6L7F1A6</accession>
<dbReference type="EMBL" id="WUEK01000010">
    <property type="protein sequence ID" value="MXG91135.1"/>
    <property type="molecule type" value="Genomic_DNA"/>
</dbReference>
<feature type="domain" description="Acyl-CoA thioesterase-like N-terminal HotDog" evidence="1">
    <location>
        <begin position="22"/>
        <end position="105"/>
    </location>
</feature>
<dbReference type="InterPro" id="IPR042171">
    <property type="entry name" value="Acyl-CoA_hotdog"/>
</dbReference>
<name>A0A6L7F1A6_9ACTN</name>
<sequence>MAYFHRTGVATYLPGPEVGGAWRADEQHIAPALGLLAHVVERDHLARRGEDRLVTARLSYDIWGTVPIEEVATAVRVVRAGRTVELVEAELRSAGDTSRTVATLRTWLVRRDDTGSIAAAPYDAVPGPDDTPAWDPTTVWPGGFIESVEVRREQVEPGRAVFWVRTPVPLLSGLEPGERVSTLAARAGLLDIVNGMTVRADPALVAFPNVDLTAHLLRESEGEWLGFDTRVAFGPTGAGVTSAVLHDETGPLGTVAQALTVRP</sequence>
<dbReference type="SUPFAM" id="SSF54637">
    <property type="entry name" value="Thioesterase/thiol ester dehydrase-isomerase"/>
    <property type="match status" value="2"/>
</dbReference>
<evidence type="ECO:0000313" key="4">
    <source>
        <dbReference type="Proteomes" id="UP000473325"/>
    </source>
</evidence>
<evidence type="ECO:0000313" key="3">
    <source>
        <dbReference type="EMBL" id="MXG91135.1"/>
    </source>
</evidence>
<dbReference type="InterPro" id="IPR049450">
    <property type="entry name" value="ACOT8-like_C"/>
</dbReference>
<dbReference type="InterPro" id="IPR049449">
    <property type="entry name" value="TesB_ACOT8-like_N"/>
</dbReference>
<gene>
    <name evidence="3" type="ORF">GRQ65_16420</name>
</gene>
<dbReference type="AlphaFoldDB" id="A0A6L7F1A6"/>
<dbReference type="RefSeq" id="WP_160879052.1">
    <property type="nucleotide sequence ID" value="NZ_WUEK01000010.1"/>
</dbReference>
<proteinExistence type="predicted"/>
<dbReference type="Pfam" id="PF20789">
    <property type="entry name" value="4HBT_3C"/>
    <property type="match status" value="1"/>
</dbReference>
<protein>
    <submittedName>
        <fullName evidence="3">Thioesterase family protein</fullName>
    </submittedName>
</protein>
<evidence type="ECO:0000259" key="2">
    <source>
        <dbReference type="Pfam" id="PF20789"/>
    </source>
</evidence>
<comment type="caution">
    <text evidence="3">The sequence shown here is derived from an EMBL/GenBank/DDBJ whole genome shotgun (WGS) entry which is preliminary data.</text>
</comment>
<keyword evidence="4" id="KW-1185">Reference proteome</keyword>
<dbReference type="InterPro" id="IPR029069">
    <property type="entry name" value="HotDog_dom_sf"/>
</dbReference>
<dbReference type="Proteomes" id="UP000473325">
    <property type="component" value="Unassembled WGS sequence"/>
</dbReference>